<feature type="compositionally biased region" description="Basic and acidic residues" evidence="5">
    <location>
        <begin position="575"/>
        <end position="585"/>
    </location>
</feature>
<dbReference type="InterPro" id="IPR011049">
    <property type="entry name" value="Serralysin-like_metalloprot_C"/>
</dbReference>
<dbReference type="InterPro" id="IPR018511">
    <property type="entry name" value="Hemolysin-typ_Ca-bd_CS"/>
</dbReference>
<dbReference type="PANTHER" id="PTHR38340:SF1">
    <property type="entry name" value="S-LAYER PROTEIN"/>
    <property type="match status" value="1"/>
</dbReference>
<protein>
    <submittedName>
        <fullName evidence="7">Calcium-binding protein</fullName>
    </submittedName>
</protein>
<dbReference type="EMBL" id="VUJV01000001">
    <property type="protein sequence ID" value="KAA1421610.1"/>
    <property type="molecule type" value="Genomic_DNA"/>
</dbReference>
<dbReference type="InterPro" id="IPR001343">
    <property type="entry name" value="Hemolysn_Ca-bd"/>
</dbReference>
<dbReference type="SUPFAM" id="SSF49785">
    <property type="entry name" value="Galactose-binding domain-like"/>
    <property type="match status" value="1"/>
</dbReference>
<gene>
    <name evidence="7" type="ORF">F0U44_04855</name>
</gene>
<evidence type="ECO:0000256" key="4">
    <source>
        <dbReference type="ARBA" id="ARBA00022801"/>
    </source>
</evidence>
<dbReference type="InterPro" id="IPR002884">
    <property type="entry name" value="P_dom"/>
</dbReference>
<dbReference type="Gene3D" id="2.60.120.260">
    <property type="entry name" value="Galactose-binding domain-like"/>
    <property type="match status" value="1"/>
</dbReference>
<dbReference type="Pfam" id="PF00353">
    <property type="entry name" value="HemolysinCabind"/>
    <property type="match status" value="8"/>
</dbReference>
<feature type="region of interest" description="Disordered" evidence="5">
    <location>
        <begin position="855"/>
        <end position="884"/>
    </location>
</feature>
<dbReference type="GO" id="GO:0005509">
    <property type="term" value="F:calcium ion binding"/>
    <property type="evidence" value="ECO:0007669"/>
    <property type="project" value="InterPro"/>
</dbReference>
<feature type="compositionally biased region" description="Basic and acidic residues" evidence="5">
    <location>
        <begin position="874"/>
        <end position="884"/>
    </location>
</feature>
<accession>A0A5B1LPA5</accession>
<dbReference type="Proteomes" id="UP000325003">
    <property type="component" value="Unassembled WGS sequence"/>
</dbReference>
<dbReference type="Gene3D" id="2.150.10.10">
    <property type="entry name" value="Serralysin-like metalloprotease, C-terminal"/>
    <property type="match status" value="5"/>
</dbReference>
<dbReference type="SUPFAM" id="SSF51120">
    <property type="entry name" value="beta-Roll"/>
    <property type="match status" value="6"/>
</dbReference>
<keyword evidence="8" id="KW-1185">Reference proteome</keyword>
<dbReference type="GO" id="GO:0006508">
    <property type="term" value="P:proteolysis"/>
    <property type="evidence" value="ECO:0007669"/>
    <property type="project" value="UniProtKB-KW"/>
</dbReference>
<keyword evidence="3" id="KW-0645">Protease</keyword>
<evidence type="ECO:0000256" key="2">
    <source>
        <dbReference type="ARBA" id="ARBA00022525"/>
    </source>
</evidence>
<keyword evidence="2" id="KW-0964">Secreted</keyword>
<reference evidence="7 8" key="2">
    <citation type="submission" date="2019-09" db="EMBL/GenBank/DDBJ databases">
        <authorList>
            <person name="Jin C."/>
        </authorList>
    </citation>
    <scope>NUCLEOTIDE SEQUENCE [LARGE SCALE GENOMIC DNA]</scope>
    <source>
        <strain evidence="7 8">BN130099</strain>
    </source>
</reference>
<evidence type="ECO:0000256" key="1">
    <source>
        <dbReference type="ARBA" id="ARBA00004613"/>
    </source>
</evidence>
<name>A0A5B1LPA5_9ACTN</name>
<evidence type="ECO:0000259" key="6">
    <source>
        <dbReference type="PROSITE" id="PS51829"/>
    </source>
</evidence>
<reference evidence="7 8" key="1">
    <citation type="submission" date="2019-09" db="EMBL/GenBank/DDBJ databases">
        <title>Nocardioides panacisoli sp. nov., isolated from the soil of a ginseng field.</title>
        <authorList>
            <person name="Cho C."/>
        </authorList>
    </citation>
    <scope>NUCLEOTIDE SEQUENCE [LARGE SCALE GENOMIC DNA]</scope>
    <source>
        <strain evidence="7 8">BN130099</strain>
    </source>
</reference>
<evidence type="ECO:0000256" key="5">
    <source>
        <dbReference type="SAM" id="MobiDB-lite"/>
    </source>
</evidence>
<feature type="region of interest" description="Disordered" evidence="5">
    <location>
        <begin position="520"/>
        <end position="585"/>
    </location>
</feature>
<dbReference type="AlphaFoldDB" id="A0A5B1LPA5"/>
<dbReference type="PRINTS" id="PR00313">
    <property type="entry name" value="CABNDNGRPT"/>
</dbReference>
<dbReference type="PANTHER" id="PTHR38340">
    <property type="entry name" value="S-LAYER PROTEIN"/>
    <property type="match status" value="1"/>
</dbReference>
<comment type="caution">
    <text evidence="7">The sequence shown here is derived from an EMBL/GenBank/DDBJ whole genome shotgun (WGS) entry which is preliminary data.</text>
</comment>
<dbReference type="PROSITE" id="PS51829">
    <property type="entry name" value="P_HOMO_B"/>
    <property type="match status" value="1"/>
</dbReference>
<organism evidence="7 8">
    <name type="scientific">Nocardioides humilatus</name>
    <dbReference type="NCBI Taxonomy" id="2607660"/>
    <lineage>
        <taxon>Bacteria</taxon>
        <taxon>Bacillati</taxon>
        <taxon>Actinomycetota</taxon>
        <taxon>Actinomycetes</taxon>
        <taxon>Propionibacteriales</taxon>
        <taxon>Nocardioidaceae</taxon>
        <taxon>Nocardioides</taxon>
    </lineage>
</organism>
<dbReference type="PROSITE" id="PS00330">
    <property type="entry name" value="HEMOLYSIN_CALCIUM"/>
    <property type="match status" value="1"/>
</dbReference>
<dbReference type="GO" id="GO:0004252">
    <property type="term" value="F:serine-type endopeptidase activity"/>
    <property type="evidence" value="ECO:0007669"/>
    <property type="project" value="InterPro"/>
</dbReference>
<dbReference type="InterPro" id="IPR008979">
    <property type="entry name" value="Galactose-bd-like_sf"/>
</dbReference>
<comment type="subcellular location">
    <subcellularLocation>
        <location evidence="1">Secreted</location>
    </subcellularLocation>
</comment>
<keyword evidence="4" id="KW-0378">Hydrolase</keyword>
<dbReference type="GO" id="GO:0005576">
    <property type="term" value="C:extracellular region"/>
    <property type="evidence" value="ECO:0007669"/>
    <property type="project" value="UniProtKB-SubCell"/>
</dbReference>
<sequence>MPDLLLGRDSQRRDLPDFQEAPMSGVLARLTVPLATVAWLVAAPPAAYSSGAMTIPDHGPASAYPSTWSVAAPAGMAVTDVDLHFDDLTHDYVMDLDVMLVAPDGTAAVVMSDISEAQGPVNAVDIVLDDEAVDPLPANDPLTSGAWQPLNVDDVIVDDEFAAPAPDPDGLPSALSTFDGIDPSGDWHLYVVDDWGGNAGRIGGWSLDVSYATTATCLGVPATIVGSGDIDGTAGADVIVGSSGDDMIDAFGGADLICSGDGDDYIVSGAGNDYIEAGDGEDDIVDGPGMDASYGGADDDVLTQGSSGDIGDTLDGGPGHDGISYASRTSDVTIDLGDGLPNDGYAGEHDQVFGIEAVSTGPGDDTIVGSSGDDGVSAGAGDNTVTTGAGDDHVTTLDGDNVIDTGAGDDSVFPGAGADQVTTGTGADLVDTGAGNDILDTGSGDDIVTDTAGKDTISLGIGDDYLRTGAAKDNGDRYDGGSGADTASYLARTAAVKLSIGNSNADDGSGAEGDRLLAFEGATGGSGADTITGSSGADELDGGPGNDTITDGGGADDVHGRDGNDLLVQGSSSDAGDRLDGGAGTDEVRYNARTTAVTITLSSGADDGGAGEDDQVVGVENARGGSVGDTITGTEGANVLYGGDGNNVIRGSSGDDTIYGGTGNDWIEDGRGADKVEAAKGDDLIFQPGAIDPGDVLNGGSGAEDWLIYDQRDTEVTIKLSGTASTNGAPGEADKTSGFENAIGGAGDDSISGTGSRNHVLGNGGDDEILGLGGEDSLYGDDGGLVFFGTDHGTDGDDNIYGGDGEGWLWGGGGDDFLVGGGASDVINAGDGDDRLSGSGGSDYLYSVDHVAGNDSVDGGSGNADEAVIDEGDPTERAETVFWG</sequence>
<evidence type="ECO:0000256" key="3">
    <source>
        <dbReference type="ARBA" id="ARBA00022670"/>
    </source>
</evidence>
<evidence type="ECO:0000313" key="8">
    <source>
        <dbReference type="Proteomes" id="UP000325003"/>
    </source>
</evidence>
<proteinExistence type="predicted"/>
<dbReference type="InterPro" id="IPR050557">
    <property type="entry name" value="RTX_toxin/Mannuronan_C5-epim"/>
</dbReference>
<feature type="domain" description="P/Homo B" evidence="6">
    <location>
        <begin position="42"/>
        <end position="216"/>
    </location>
</feature>
<evidence type="ECO:0000313" key="7">
    <source>
        <dbReference type="EMBL" id="KAA1421610.1"/>
    </source>
</evidence>